<evidence type="ECO:0000256" key="3">
    <source>
        <dbReference type="ARBA" id="ARBA00022490"/>
    </source>
</evidence>
<evidence type="ECO:0000256" key="4">
    <source>
        <dbReference type="ARBA" id="ARBA00022618"/>
    </source>
</evidence>
<keyword evidence="8" id="KW-0206">Cytoskeleton</keyword>
<accession>A0A7N0U4G6</accession>
<evidence type="ECO:0000256" key="7">
    <source>
        <dbReference type="ARBA" id="ARBA00023054"/>
    </source>
</evidence>
<keyword evidence="9" id="KW-0131">Cell cycle</keyword>
<comment type="subcellular location">
    <subcellularLocation>
        <location evidence="1">Cytoplasm</location>
        <location evidence="1">Cytoskeleton</location>
        <location evidence="1">Spindle</location>
    </subcellularLocation>
</comment>
<dbReference type="PANTHER" id="PTHR31570">
    <property type="entry name" value="HAUS AUGMIN-LIKE COMPLEX SUBUNIT 1"/>
    <property type="match status" value="1"/>
</dbReference>
<evidence type="ECO:0000313" key="11">
    <source>
        <dbReference type="Proteomes" id="UP000594263"/>
    </source>
</evidence>
<evidence type="ECO:0000256" key="5">
    <source>
        <dbReference type="ARBA" id="ARBA00022701"/>
    </source>
</evidence>
<dbReference type="GO" id="GO:0005829">
    <property type="term" value="C:cytosol"/>
    <property type="evidence" value="ECO:0007669"/>
    <property type="project" value="TreeGrafter"/>
</dbReference>
<dbReference type="AlphaFoldDB" id="A0A7N0U4G6"/>
<dbReference type="GO" id="GO:0051301">
    <property type="term" value="P:cell division"/>
    <property type="evidence" value="ECO:0007669"/>
    <property type="project" value="UniProtKB-KW"/>
</dbReference>
<dbReference type="OMA" id="SIECKLQ"/>
<dbReference type="GO" id="GO:0005874">
    <property type="term" value="C:microtubule"/>
    <property type="evidence" value="ECO:0007669"/>
    <property type="project" value="UniProtKB-KW"/>
</dbReference>
<evidence type="ECO:0000313" key="10">
    <source>
        <dbReference type="EnsemblPlants" id="Kaladp0053s0296.1.v1.1"/>
    </source>
</evidence>
<dbReference type="Gramene" id="Kaladp0053s0296.1.v1.1">
    <property type="protein sequence ID" value="Kaladp0053s0296.1.v1.1"/>
    <property type="gene ID" value="Kaladp0053s0296.v1.1"/>
</dbReference>
<name>A0A7N0U4G6_KALFE</name>
<keyword evidence="4" id="KW-0132">Cell division</keyword>
<evidence type="ECO:0008006" key="12">
    <source>
        <dbReference type="Google" id="ProtNLM"/>
    </source>
</evidence>
<organism evidence="10 11">
    <name type="scientific">Kalanchoe fedtschenkoi</name>
    <name type="common">Lavender scallops</name>
    <name type="synonym">South American air plant</name>
    <dbReference type="NCBI Taxonomy" id="63787"/>
    <lineage>
        <taxon>Eukaryota</taxon>
        <taxon>Viridiplantae</taxon>
        <taxon>Streptophyta</taxon>
        <taxon>Embryophyta</taxon>
        <taxon>Tracheophyta</taxon>
        <taxon>Spermatophyta</taxon>
        <taxon>Magnoliopsida</taxon>
        <taxon>eudicotyledons</taxon>
        <taxon>Gunneridae</taxon>
        <taxon>Pentapetalae</taxon>
        <taxon>Saxifragales</taxon>
        <taxon>Crassulaceae</taxon>
        <taxon>Kalanchoe</taxon>
    </lineage>
</organism>
<dbReference type="InterPro" id="IPR026243">
    <property type="entry name" value="HAUS1"/>
</dbReference>
<protein>
    <recommendedName>
        <fullName evidence="12">HAUS augmin-like complex subunit 1</fullName>
    </recommendedName>
</protein>
<comment type="similarity">
    <text evidence="2">Belongs to the HAUS1 family.</text>
</comment>
<dbReference type="Pfam" id="PF25762">
    <property type="entry name" value="HAUS1"/>
    <property type="match status" value="1"/>
</dbReference>
<keyword evidence="3" id="KW-0963">Cytoplasm</keyword>
<evidence type="ECO:0000256" key="6">
    <source>
        <dbReference type="ARBA" id="ARBA00022776"/>
    </source>
</evidence>
<dbReference type="EnsemblPlants" id="Kaladp0053s0296.1.v1.1">
    <property type="protein sequence ID" value="Kaladp0053s0296.1.v1.1"/>
    <property type="gene ID" value="Kaladp0053s0296.v1.1"/>
</dbReference>
<sequence>MSDLISGEDESNKGGMDASRIAEVKGWLSSQFEAVGKEVPDFDYYTPGSIAYLHNLATLSQAKTQAAGILASDFQQKAIEYRSQAVRIREILESVGLDSLPSNVVSPVQVLANIANLLNIRDTELSSFLIAISNISLRKTGVDEKRAKVQKESKVLLDYTRKAIA</sequence>
<dbReference type="GO" id="GO:0005819">
    <property type="term" value="C:spindle"/>
    <property type="evidence" value="ECO:0007669"/>
    <property type="project" value="UniProtKB-SubCell"/>
</dbReference>
<dbReference type="PANTHER" id="PTHR31570:SF1">
    <property type="entry name" value="HAUS AUGMIN-LIKE COMPLEX SUBUNIT 1"/>
    <property type="match status" value="1"/>
</dbReference>
<keyword evidence="5" id="KW-0493">Microtubule</keyword>
<keyword evidence="6" id="KW-0498">Mitosis</keyword>
<dbReference type="PRINTS" id="PR02087">
    <property type="entry name" value="HAUSAUGMINL1"/>
</dbReference>
<evidence type="ECO:0000256" key="2">
    <source>
        <dbReference type="ARBA" id="ARBA00005479"/>
    </source>
</evidence>
<evidence type="ECO:0000256" key="9">
    <source>
        <dbReference type="ARBA" id="ARBA00023306"/>
    </source>
</evidence>
<evidence type="ECO:0000256" key="1">
    <source>
        <dbReference type="ARBA" id="ARBA00004186"/>
    </source>
</evidence>
<dbReference type="GO" id="GO:0051225">
    <property type="term" value="P:spindle assembly"/>
    <property type="evidence" value="ECO:0007669"/>
    <property type="project" value="InterPro"/>
</dbReference>
<evidence type="ECO:0000256" key="8">
    <source>
        <dbReference type="ARBA" id="ARBA00023212"/>
    </source>
</evidence>
<keyword evidence="7" id="KW-0175">Coiled coil</keyword>
<dbReference type="Proteomes" id="UP000594263">
    <property type="component" value="Unplaced"/>
</dbReference>
<reference evidence="10" key="1">
    <citation type="submission" date="2021-01" db="UniProtKB">
        <authorList>
            <consortium name="EnsemblPlants"/>
        </authorList>
    </citation>
    <scope>IDENTIFICATION</scope>
</reference>
<dbReference type="GO" id="GO:0070652">
    <property type="term" value="C:HAUS complex"/>
    <property type="evidence" value="ECO:0007669"/>
    <property type="project" value="InterPro"/>
</dbReference>
<keyword evidence="11" id="KW-1185">Reference proteome</keyword>
<proteinExistence type="inferred from homology"/>